<keyword evidence="2" id="KW-0732">Signal</keyword>
<reference evidence="4" key="1">
    <citation type="journal article" date="2014" name="Proc. Natl. Acad. Sci. U.S.A.">
        <title>Extensive sampling of basidiomycete genomes demonstrates inadequacy of the white-rot/brown-rot paradigm for wood decay fungi.</title>
        <authorList>
            <person name="Riley R."/>
            <person name="Salamov A.A."/>
            <person name="Brown D.W."/>
            <person name="Nagy L.G."/>
            <person name="Floudas D."/>
            <person name="Held B.W."/>
            <person name="Levasseur A."/>
            <person name="Lombard V."/>
            <person name="Morin E."/>
            <person name="Otillar R."/>
            <person name="Lindquist E.A."/>
            <person name="Sun H."/>
            <person name="LaButti K.M."/>
            <person name="Schmutz J."/>
            <person name="Jabbour D."/>
            <person name="Luo H."/>
            <person name="Baker S.E."/>
            <person name="Pisabarro A.G."/>
            <person name="Walton J.D."/>
            <person name="Blanchette R.A."/>
            <person name="Henrissat B."/>
            <person name="Martin F."/>
            <person name="Cullen D."/>
            <person name="Hibbett D.S."/>
            <person name="Grigoriev I.V."/>
        </authorList>
    </citation>
    <scope>NUCLEOTIDE SEQUENCE [LARGE SCALE GENOMIC DNA]</scope>
    <source>
        <strain evidence="4">CBS 339.88</strain>
    </source>
</reference>
<evidence type="ECO:0000313" key="4">
    <source>
        <dbReference type="Proteomes" id="UP000027222"/>
    </source>
</evidence>
<dbReference type="Proteomes" id="UP000027222">
    <property type="component" value="Unassembled WGS sequence"/>
</dbReference>
<evidence type="ECO:0000256" key="1">
    <source>
        <dbReference type="SAM" id="MobiDB-lite"/>
    </source>
</evidence>
<accession>A0A067SRR5</accession>
<feature type="signal peptide" evidence="2">
    <location>
        <begin position="1"/>
        <end position="20"/>
    </location>
</feature>
<dbReference type="AlphaFoldDB" id="A0A067SRR5"/>
<protein>
    <submittedName>
        <fullName evidence="3">Uncharacterized protein</fullName>
    </submittedName>
</protein>
<organism evidence="3 4">
    <name type="scientific">Galerina marginata (strain CBS 339.88)</name>
    <dbReference type="NCBI Taxonomy" id="685588"/>
    <lineage>
        <taxon>Eukaryota</taxon>
        <taxon>Fungi</taxon>
        <taxon>Dikarya</taxon>
        <taxon>Basidiomycota</taxon>
        <taxon>Agaricomycotina</taxon>
        <taxon>Agaricomycetes</taxon>
        <taxon>Agaricomycetidae</taxon>
        <taxon>Agaricales</taxon>
        <taxon>Agaricineae</taxon>
        <taxon>Strophariaceae</taxon>
        <taxon>Galerina</taxon>
    </lineage>
</organism>
<proteinExistence type="predicted"/>
<evidence type="ECO:0000256" key="2">
    <source>
        <dbReference type="SAM" id="SignalP"/>
    </source>
</evidence>
<gene>
    <name evidence="3" type="ORF">GALMADRAFT_215112</name>
</gene>
<feature type="chain" id="PRO_5001648564" evidence="2">
    <location>
        <begin position="21"/>
        <end position="124"/>
    </location>
</feature>
<feature type="compositionally biased region" description="Low complexity" evidence="1">
    <location>
        <begin position="63"/>
        <end position="79"/>
    </location>
</feature>
<feature type="region of interest" description="Disordered" evidence="1">
    <location>
        <begin position="100"/>
        <end position="124"/>
    </location>
</feature>
<feature type="compositionally biased region" description="Gly residues" evidence="1">
    <location>
        <begin position="100"/>
        <end position="114"/>
    </location>
</feature>
<dbReference type="HOGENOM" id="CLU_2004102_0_0_1"/>
<dbReference type="EMBL" id="KL142402">
    <property type="protein sequence ID" value="KDR69433.1"/>
    <property type="molecule type" value="Genomic_DNA"/>
</dbReference>
<feature type="region of interest" description="Disordered" evidence="1">
    <location>
        <begin position="55"/>
        <end position="84"/>
    </location>
</feature>
<name>A0A067SRR5_GALM3</name>
<keyword evidence="4" id="KW-1185">Reference proteome</keyword>
<evidence type="ECO:0000313" key="3">
    <source>
        <dbReference type="EMBL" id="KDR69433.1"/>
    </source>
</evidence>
<sequence>MKFFMLTLAFLATLTGSTIALPLIKGENNGYTDYRNSADDGAIFIDKRGGSSKGYWRGPSWPGPAGATAQATASATATSGPGGGPVSANANAIAAIGLNGGSNRGGSGGNGGSISIGKRGGLRL</sequence>